<dbReference type="Proteomes" id="UP000515838">
    <property type="component" value="Chromosome"/>
</dbReference>
<evidence type="ECO:0000313" key="3">
    <source>
        <dbReference type="Proteomes" id="UP000515506"/>
    </source>
</evidence>
<dbReference type="GeneID" id="81472041"/>
<sequence length="75" mass="8360">MTHDALADELVSQLPLHRDTRWTAGSLGLDEAAFDAVAQRLLELETQGAIDVMNMSRDARNGLRRLNAIRFVRVA</sequence>
<keyword evidence="3" id="KW-1185">Reference proteome</keyword>
<reference evidence="2 4" key="1">
    <citation type="submission" date="2020-08" db="EMBL/GenBank/DDBJ databases">
        <title>Streptomycin Non-resistant strain, P. mexicana.</title>
        <authorList>
            <person name="Ganesh-Kumar S."/>
            <person name="Zhe T."/>
            <person name="Yu Z."/>
            <person name="Min Y."/>
        </authorList>
    </citation>
    <scope>NUCLEOTIDE SEQUENCE [LARGE SCALE GENOMIC DNA]</scope>
    <source>
        <strain evidence="2 4">GTZY2</strain>
    </source>
</reference>
<dbReference type="EMBL" id="CP060731">
    <property type="protein sequence ID" value="QNN76987.1"/>
    <property type="molecule type" value="Genomic_DNA"/>
</dbReference>
<dbReference type="OrthoDB" id="5986517at2"/>
<dbReference type="AlphaFoldDB" id="A0A7G9TA62"/>
<evidence type="ECO:0000313" key="2">
    <source>
        <dbReference type="EMBL" id="QNN76987.1"/>
    </source>
</evidence>
<reference evidence="1 3" key="2">
    <citation type="submission" date="2020-08" db="EMBL/GenBank/DDBJ databases">
        <title>Streptomycin resistant and MDR strain, P. mexicana.</title>
        <authorList>
            <person name="Ganesh-kumar S."/>
            <person name="Zhe T."/>
            <person name="Yu Z."/>
            <person name="Min Y."/>
        </authorList>
    </citation>
    <scope>NUCLEOTIDE SEQUENCE [LARGE SCALE GENOMIC DNA]</scope>
    <source>
        <strain evidence="1 3">GTZY</strain>
    </source>
</reference>
<organism evidence="2 4">
    <name type="scientific">Pseudoxanthomonas mexicana</name>
    <dbReference type="NCBI Taxonomy" id="128785"/>
    <lineage>
        <taxon>Bacteria</taxon>
        <taxon>Pseudomonadati</taxon>
        <taxon>Pseudomonadota</taxon>
        <taxon>Gammaproteobacteria</taxon>
        <taxon>Lysobacterales</taxon>
        <taxon>Lysobacteraceae</taxon>
        <taxon>Pseudoxanthomonas</taxon>
    </lineage>
</organism>
<dbReference type="RefSeq" id="WP_162109711.1">
    <property type="nucleotide sequence ID" value="NZ_CP060028.1"/>
</dbReference>
<evidence type="ECO:0000313" key="4">
    <source>
        <dbReference type="Proteomes" id="UP000515838"/>
    </source>
</evidence>
<gene>
    <name evidence="1" type="ORF">H4W19_04795</name>
    <name evidence="2" type="ORF">IAE60_13740</name>
</gene>
<proteinExistence type="predicted"/>
<protein>
    <submittedName>
        <fullName evidence="2">Uncharacterized protein</fullName>
    </submittedName>
</protein>
<dbReference type="Proteomes" id="UP000515506">
    <property type="component" value="Chromosome"/>
</dbReference>
<evidence type="ECO:0000313" key="1">
    <source>
        <dbReference type="EMBL" id="QND81098.1"/>
    </source>
</evidence>
<dbReference type="EMBL" id="CP060028">
    <property type="protein sequence ID" value="QND81098.1"/>
    <property type="molecule type" value="Genomic_DNA"/>
</dbReference>
<accession>A0A7G9TA62</accession>
<name>A0A7G9TA62_PSEMX</name>